<reference evidence="1 2" key="1">
    <citation type="journal article" date="2019" name="Anaerobe">
        <title>Detection of Robinsoniella peoriensis in multiple bone samples of a trauma patient.</title>
        <authorList>
            <person name="Schrottner P."/>
            <person name="Hartwich K."/>
            <person name="Bunk B."/>
            <person name="Schober I."/>
            <person name="Helbig S."/>
            <person name="Rudolph W.W."/>
            <person name="Gunzer F."/>
        </authorList>
    </citation>
    <scope>NUCLEOTIDE SEQUENCE [LARGE SCALE GENOMIC DNA]</scope>
    <source>
        <strain evidence="1 2">DSM 106044</strain>
    </source>
</reference>
<dbReference type="Pfam" id="PF10050">
    <property type="entry name" value="DUF2284"/>
    <property type="match status" value="1"/>
</dbReference>
<dbReference type="Proteomes" id="UP000306509">
    <property type="component" value="Unassembled WGS sequence"/>
</dbReference>
<evidence type="ECO:0000313" key="1">
    <source>
        <dbReference type="EMBL" id="TLD01015.1"/>
    </source>
</evidence>
<sequence length="209" mass="23853">MAEDIDRNQEEEMEQAVKIAVNSGFHHAVWIDSKELIFDAALRKYCEENLCGNYGKNYACPPDCGTAVDMEERVRKYKKALVLQTITQVEDIMDSQETKAVKKRHNQKTREFVARMEENGKQGLIIMAGPCSLCANCGIQEGMPCRFPKKIASCLSAYCINAQKMAENCGLEYWCKDNRVAFFSVYLTEEAEEINEGSELLSFTDKMRW</sequence>
<dbReference type="AlphaFoldDB" id="A0A4U8Q7V5"/>
<dbReference type="EMBL" id="QGQD01000045">
    <property type="protein sequence ID" value="TLD01015.1"/>
    <property type="molecule type" value="Genomic_DNA"/>
</dbReference>
<gene>
    <name evidence="1" type="ORF">DSM106044_02217</name>
</gene>
<name>A0A4U8Q7V5_9FIRM</name>
<evidence type="ECO:0000313" key="2">
    <source>
        <dbReference type="Proteomes" id="UP000306509"/>
    </source>
</evidence>
<proteinExistence type="predicted"/>
<keyword evidence="2" id="KW-1185">Reference proteome</keyword>
<accession>A0A4U8Q7V5</accession>
<dbReference type="InterPro" id="IPR019271">
    <property type="entry name" value="DUF2284_metal-binding"/>
</dbReference>
<protein>
    <submittedName>
        <fullName evidence="1">Putative metal-binding protein</fullName>
    </submittedName>
</protein>
<dbReference type="STRING" id="180332.GCA_000797495_03881"/>
<dbReference type="RefSeq" id="WP_138002443.1">
    <property type="nucleotide sequence ID" value="NZ_QGQD01000045.1"/>
</dbReference>
<comment type="caution">
    <text evidence="1">The sequence shown here is derived from an EMBL/GenBank/DDBJ whole genome shotgun (WGS) entry which is preliminary data.</text>
</comment>
<organism evidence="1 2">
    <name type="scientific">Robinsoniella peoriensis</name>
    <dbReference type="NCBI Taxonomy" id="180332"/>
    <lineage>
        <taxon>Bacteria</taxon>
        <taxon>Bacillati</taxon>
        <taxon>Bacillota</taxon>
        <taxon>Clostridia</taxon>
        <taxon>Lachnospirales</taxon>
        <taxon>Lachnospiraceae</taxon>
        <taxon>Robinsoniella</taxon>
    </lineage>
</organism>